<feature type="compositionally biased region" description="Polar residues" evidence="1">
    <location>
        <begin position="53"/>
        <end position="64"/>
    </location>
</feature>
<feature type="compositionally biased region" description="Polar residues" evidence="1">
    <location>
        <begin position="489"/>
        <end position="513"/>
    </location>
</feature>
<feature type="compositionally biased region" description="Low complexity" evidence="1">
    <location>
        <begin position="526"/>
        <end position="540"/>
    </location>
</feature>
<feature type="compositionally biased region" description="Basic and acidic residues" evidence="1">
    <location>
        <begin position="36"/>
        <end position="52"/>
    </location>
</feature>
<feature type="region of interest" description="Disordered" evidence="1">
    <location>
        <begin position="447"/>
        <end position="540"/>
    </location>
</feature>
<proteinExistence type="predicted"/>
<feature type="compositionally biased region" description="Low complexity" evidence="1">
    <location>
        <begin position="109"/>
        <end position="120"/>
    </location>
</feature>
<evidence type="ECO:0000256" key="1">
    <source>
        <dbReference type="SAM" id="MobiDB-lite"/>
    </source>
</evidence>
<dbReference type="PANTHER" id="PTHR34409">
    <property type="entry name" value="SET DOMAIN-CONTAINING PROTEIN"/>
    <property type="match status" value="1"/>
</dbReference>
<feature type="compositionally biased region" description="Polar residues" evidence="1">
    <location>
        <begin position="303"/>
        <end position="313"/>
    </location>
</feature>
<evidence type="ECO:0000259" key="2">
    <source>
        <dbReference type="Pfam" id="PF20681"/>
    </source>
</evidence>
<gene>
    <name evidence="3" type="ORF">DFP72DRAFT_857216</name>
</gene>
<feature type="compositionally biased region" description="Acidic residues" evidence="1">
    <location>
        <begin position="136"/>
        <end position="149"/>
    </location>
</feature>
<dbReference type="EMBL" id="JACGCI010000116">
    <property type="protein sequence ID" value="KAF6744651.1"/>
    <property type="molecule type" value="Genomic_DNA"/>
</dbReference>
<feature type="compositionally biased region" description="Basic and acidic residues" evidence="1">
    <location>
        <begin position="228"/>
        <end position="243"/>
    </location>
</feature>
<feature type="region of interest" description="Disordered" evidence="1">
    <location>
        <begin position="1"/>
        <end position="165"/>
    </location>
</feature>
<feature type="compositionally biased region" description="Basic and acidic residues" evidence="1">
    <location>
        <begin position="453"/>
        <end position="471"/>
    </location>
</feature>
<protein>
    <recommendedName>
        <fullName evidence="2">DUF6818 domain-containing protein</fullName>
    </recommendedName>
</protein>
<feature type="compositionally biased region" description="Acidic residues" evidence="1">
    <location>
        <begin position="253"/>
        <end position="262"/>
    </location>
</feature>
<dbReference type="Pfam" id="PF20681">
    <property type="entry name" value="DUF6818"/>
    <property type="match status" value="1"/>
</dbReference>
<reference evidence="3 4" key="1">
    <citation type="submission" date="2020-07" db="EMBL/GenBank/DDBJ databases">
        <title>Comparative genomics of pyrophilous fungi reveals a link between fire events and developmental genes.</title>
        <authorList>
            <consortium name="DOE Joint Genome Institute"/>
            <person name="Steindorff A.S."/>
            <person name="Carver A."/>
            <person name="Calhoun S."/>
            <person name="Stillman K."/>
            <person name="Liu H."/>
            <person name="Lipzen A."/>
            <person name="Pangilinan J."/>
            <person name="Labutti K."/>
            <person name="Bruns T.D."/>
            <person name="Grigoriev I.V."/>
        </authorList>
    </citation>
    <scope>NUCLEOTIDE SEQUENCE [LARGE SCALE GENOMIC DNA]</scope>
    <source>
        <strain evidence="3 4">CBS 144469</strain>
    </source>
</reference>
<sequence>MAFTPSQSNSDNRYHHHGLMDGSQTSGMYRLSPIDRQYDPQSDRGHGHDQGQSRESQYYYNANNYGRAEGANTGLELPPPQPFQPSHNHFLPPLPSTSDADLTHPPTIAAAVGAKPASKAGGERRKGKRKAVVISDGDDSEPGGSDDEGGSTRRGRPSGAGNYTMEDVRGLLDAVDHVKPMGQTGWKKVYGRYEKWAKKHKRPVRDAKSLEAKYKALLKQRKPTGAAKRPEHLVRAREIEDSIRAQAGTRDIEDSDDDDDETNNDRRRNNLDEDDDDEDHSDSGDRGKTRTATVRSNKDAPSATRSTSANKNTASDLVSKLGQAFEPSAQRARDEERSFRSFQTSQFFAMNEQLRDAHAASDRLRADNLALIHRVSAAERERDLAQLRLEMRPPSLTAPPPVQKVRKSHWQGYPGVDLVRGKIKVVDTYPDGGSYTHWISDHSTEASDAEAWDSDKENRDLGPSSRWRDRSPFVPWKAPQGIRTPHYPPSTSASSTRFDSPHKSINASPSKESFTVADPAPFLGYAPAPSDALSAPASPA</sequence>
<dbReference type="AlphaFoldDB" id="A0A8H6LXD5"/>
<dbReference type="InterPro" id="IPR049203">
    <property type="entry name" value="DUF6818"/>
</dbReference>
<feature type="domain" description="DUF6818" evidence="2">
    <location>
        <begin position="180"/>
        <end position="260"/>
    </location>
</feature>
<accession>A0A8H6LXD5</accession>
<dbReference type="OrthoDB" id="99432at2759"/>
<feature type="region of interest" description="Disordered" evidence="1">
    <location>
        <begin position="215"/>
        <end position="313"/>
    </location>
</feature>
<organism evidence="3 4">
    <name type="scientific">Ephemerocybe angulata</name>
    <dbReference type="NCBI Taxonomy" id="980116"/>
    <lineage>
        <taxon>Eukaryota</taxon>
        <taxon>Fungi</taxon>
        <taxon>Dikarya</taxon>
        <taxon>Basidiomycota</taxon>
        <taxon>Agaricomycotina</taxon>
        <taxon>Agaricomycetes</taxon>
        <taxon>Agaricomycetidae</taxon>
        <taxon>Agaricales</taxon>
        <taxon>Agaricineae</taxon>
        <taxon>Psathyrellaceae</taxon>
        <taxon>Ephemerocybe</taxon>
    </lineage>
</organism>
<keyword evidence="4" id="KW-1185">Reference proteome</keyword>
<name>A0A8H6LXD5_9AGAR</name>
<evidence type="ECO:0000313" key="4">
    <source>
        <dbReference type="Proteomes" id="UP000521943"/>
    </source>
</evidence>
<comment type="caution">
    <text evidence="3">The sequence shown here is derived from an EMBL/GenBank/DDBJ whole genome shotgun (WGS) entry which is preliminary data.</text>
</comment>
<dbReference type="Proteomes" id="UP000521943">
    <property type="component" value="Unassembled WGS sequence"/>
</dbReference>
<dbReference type="PANTHER" id="PTHR34409:SF1">
    <property type="entry name" value="MYB-LIKE DOMAIN-CONTAINING PROTEIN"/>
    <property type="match status" value="1"/>
</dbReference>
<feature type="compositionally biased region" description="Polar residues" evidence="1">
    <location>
        <begin position="1"/>
        <end position="11"/>
    </location>
</feature>
<evidence type="ECO:0000313" key="3">
    <source>
        <dbReference type="EMBL" id="KAF6744651.1"/>
    </source>
</evidence>